<dbReference type="Proteomes" id="UP000765509">
    <property type="component" value="Unassembled WGS sequence"/>
</dbReference>
<organism evidence="2 3">
    <name type="scientific">Austropuccinia psidii MF-1</name>
    <dbReference type="NCBI Taxonomy" id="1389203"/>
    <lineage>
        <taxon>Eukaryota</taxon>
        <taxon>Fungi</taxon>
        <taxon>Dikarya</taxon>
        <taxon>Basidiomycota</taxon>
        <taxon>Pucciniomycotina</taxon>
        <taxon>Pucciniomycetes</taxon>
        <taxon>Pucciniales</taxon>
        <taxon>Sphaerophragmiaceae</taxon>
        <taxon>Austropuccinia</taxon>
    </lineage>
</organism>
<evidence type="ECO:0000313" key="3">
    <source>
        <dbReference type="Proteomes" id="UP000765509"/>
    </source>
</evidence>
<feature type="compositionally biased region" description="Polar residues" evidence="1">
    <location>
        <begin position="37"/>
        <end position="48"/>
    </location>
</feature>
<proteinExistence type="predicted"/>
<sequence length="105" mass="12169">MRYSNGWNPLSSKPQIKKMKEYNAKKREANKEEAPVVSTSKPQANQIPQGGEKNKEKNWRKPYSPSVTGALLNEEGLAFSEQTYLRRTHNKYLIDKINEIREMNS</sequence>
<keyword evidence="3" id="KW-1185">Reference proteome</keyword>
<evidence type="ECO:0000256" key="1">
    <source>
        <dbReference type="SAM" id="MobiDB-lite"/>
    </source>
</evidence>
<name>A0A9Q3K694_9BASI</name>
<dbReference type="EMBL" id="AVOT02094871">
    <property type="protein sequence ID" value="MBW0574756.1"/>
    <property type="molecule type" value="Genomic_DNA"/>
</dbReference>
<comment type="caution">
    <text evidence="2">The sequence shown here is derived from an EMBL/GenBank/DDBJ whole genome shotgun (WGS) entry which is preliminary data.</text>
</comment>
<protein>
    <submittedName>
        <fullName evidence="2">Uncharacterized protein</fullName>
    </submittedName>
</protein>
<reference evidence="2" key="1">
    <citation type="submission" date="2021-03" db="EMBL/GenBank/DDBJ databases">
        <title>Draft genome sequence of rust myrtle Austropuccinia psidii MF-1, a brazilian biotype.</title>
        <authorList>
            <person name="Quecine M.C."/>
            <person name="Pachon D.M.R."/>
            <person name="Bonatelli M.L."/>
            <person name="Correr F.H."/>
            <person name="Franceschini L.M."/>
            <person name="Leite T.F."/>
            <person name="Margarido G.R.A."/>
            <person name="Almeida C.A."/>
            <person name="Ferrarezi J.A."/>
            <person name="Labate C.A."/>
        </authorList>
    </citation>
    <scope>NUCLEOTIDE SEQUENCE</scope>
    <source>
        <strain evidence="2">MF-1</strain>
    </source>
</reference>
<feature type="region of interest" description="Disordered" evidence="1">
    <location>
        <begin position="23"/>
        <end position="64"/>
    </location>
</feature>
<evidence type="ECO:0000313" key="2">
    <source>
        <dbReference type="EMBL" id="MBW0574756.1"/>
    </source>
</evidence>
<accession>A0A9Q3K694</accession>
<dbReference type="AlphaFoldDB" id="A0A9Q3K694"/>
<feature type="compositionally biased region" description="Basic and acidic residues" evidence="1">
    <location>
        <begin position="23"/>
        <end position="34"/>
    </location>
</feature>
<gene>
    <name evidence="2" type="ORF">O181_114471</name>
</gene>